<name>A0A5J4Q7N8_9ZZZZ</name>
<dbReference type="AlphaFoldDB" id="A0A5J4Q7N8"/>
<evidence type="ECO:0000313" key="2">
    <source>
        <dbReference type="EMBL" id="KAA6322167.1"/>
    </source>
</evidence>
<dbReference type="EMBL" id="SNRY01004602">
    <property type="protein sequence ID" value="KAA6317199.1"/>
    <property type="molecule type" value="Genomic_DNA"/>
</dbReference>
<evidence type="ECO:0000313" key="1">
    <source>
        <dbReference type="EMBL" id="KAA6317199.1"/>
    </source>
</evidence>
<protein>
    <submittedName>
        <fullName evidence="1">Uncharacterized protein</fullName>
    </submittedName>
</protein>
<accession>A0A5J4Q7N8</accession>
<reference evidence="1" key="1">
    <citation type="submission" date="2019-03" db="EMBL/GenBank/DDBJ databases">
        <title>Single cell metagenomics reveals metabolic interactions within the superorganism composed of flagellate Streblomastix strix and complex community of Bacteroidetes bacteria on its surface.</title>
        <authorList>
            <person name="Treitli S.C."/>
            <person name="Kolisko M."/>
            <person name="Husnik F."/>
            <person name="Keeling P."/>
            <person name="Hampl V."/>
        </authorList>
    </citation>
    <scope>NUCLEOTIDE SEQUENCE</scope>
    <source>
        <strain evidence="1">STM</strain>
    </source>
</reference>
<proteinExistence type="predicted"/>
<dbReference type="EMBL" id="SNRY01003112">
    <property type="protein sequence ID" value="KAA6322167.1"/>
    <property type="molecule type" value="Genomic_DNA"/>
</dbReference>
<feature type="non-terminal residue" evidence="1">
    <location>
        <position position="26"/>
    </location>
</feature>
<sequence>MKRTANHIYIFHFTPVNYYTCLIIFP</sequence>
<gene>
    <name evidence="2" type="ORF">EZS27_028263</name>
    <name evidence="1" type="ORF">EZS27_032608</name>
</gene>
<comment type="caution">
    <text evidence="1">The sequence shown here is derived from an EMBL/GenBank/DDBJ whole genome shotgun (WGS) entry which is preliminary data.</text>
</comment>
<organism evidence="1">
    <name type="scientific">termite gut metagenome</name>
    <dbReference type="NCBI Taxonomy" id="433724"/>
    <lineage>
        <taxon>unclassified sequences</taxon>
        <taxon>metagenomes</taxon>
        <taxon>organismal metagenomes</taxon>
    </lineage>
</organism>